<organism evidence="1 2">
    <name type="scientific">Sphingobium yanoikuyae</name>
    <name type="common">Sphingomonas yanoikuyae</name>
    <dbReference type="NCBI Taxonomy" id="13690"/>
    <lineage>
        <taxon>Bacteria</taxon>
        <taxon>Pseudomonadati</taxon>
        <taxon>Pseudomonadota</taxon>
        <taxon>Alphaproteobacteria</taxon>
        <taxon>Sphingomonadales</taxon>
        <taxon>Sphingomonadaceae</taxon>
        <taxon>Sphingobium</taxon>
    </lineage>
</organism>
<dbReference type="AlphaFoldDB" id="A0A6P1GQY6"/>
<dbReference type="RefSeq" id="WP_159368179.1">
    <property type="nucleotide sequence ID" value="NZ_CP047219.1"/>
</dbReference>
<gene>
    <name evidence="1" type="ORF">GS397_26355</name>
</gene>
<evidence type="ECO:0000313" key="2">
    <source>
        <dbReference type="Proteomes" id="UP000464086"/>
    </source>
</evidence>
<reference evidence="1 2" key="1">
    <citation type="submission" date="2019-12" db="EMBL/GenBank/DDBJ databases">
        <title>Functional and genomic insights into the Sphingobium yanoikuyae YC-JY1, a bacterium efficiently degrading bisphenol A.</title>
        <authorList>
            <person name="Jia Y."/>
            <person name="Li X."/>
            <person name="Wang J."/>
            <person name="Eltoukhy A."/>
            <person name="Lamraoui I."/>
            <person name="Yan Y."/>
        </authorList>
    </citation>
    <scope>NUCLEOTIDE SEQUENCE [LARGE SCALE GENOMIC DNA]</scope>
    <source>
        <strain evidence="1 2">YC-JY1</strain>
        <plasmid evidence="1 2">unnamed1</plasmid>
    </source>
</reference>
<protein>
    <submittedName>
        <fullName evidence="1">Uncharacterized protein</fullName>
    </submittedName>
</protein>
<proteinExistence type="predicted"/>
<dbReference type="EMBL" id="CP047219">
    <property type="protein sequence ID" value="QHD70634.1"/>
    <property type="molecule type" value="Genomic_DNA"/>
</dbReference>
<dbReference type="Proteomes" id="UP000464086">
    <property type="component" value="Plasmid unnamed1"/>
</dbReference>
<name>A0A6P1GQY6_SPHYA</name>
<sequence length="104" mass="11078">MESRPPSFQICTLSERLEVADGPDPTIDEEIARVFQTEPADFLSSAVAARKLVGDVWPEARLNVGYDVSGVFPTATVTCGKKRGSSVAPTVSLAILRALMGALK</sequence>
<geneLocation type="plasmid" evidence="1">
    <name>unnamed1</name>
</geneLocation>
<evidence type="ECO:0000313" key="1">
    <source>
        <dbReference type="EMBL" id="QHD70634.1"/>
    </source>
</evidence>
<accession>A0A6P1GQY6</accession>
<keyword evidence="1" id="KW-0614">Plasmid</keyword>